<dbReference type="InterPro" id="IPR032174">
    <property type="entry name" value="Aquarius_N"/>
</dbReference>
<gene>
    <name evidence="2" type="primary">emb-4</name>
    <name evidence="2" type="ORF">CELE_Y80D3A.2</name>
</gene>
<protein>
    <submittedName>
        <fullName evidence="2">Aquarius_N domain-containing protein</fullName>
    </submittedName>
</protein>
<dbReference type="AlphaFoldDB" id="A0A0K3AW63"/>
<feature type="domain" description="RNA helicase aquarius N-terminal" evidence="1">
    <location>
        <begin position="21"/>
        <end position="391"/>
    </location>
</feature>
<name>A0A0K3AW63_CAEEL</name>
<evidence type="ECO:0007829" key="3">
    <source>
        <dbReference type="PeptideAtlas" id="A0A0K3AW63"/>
    </source>
</evidence>
<dbReference type="Pfam" id="PF16399">
    <property type="entry name" value="Aquarius_N_1st"/>
    <property type="match status" value="1"/>
</dbReference>
<dbReference type="OrthoDB" id="1879at2759"/>
<sequence length="419" mass="49173">MVTKRHQEAVVTRGAIENDTISAVAAKFWAPFTAETHENFDAKLIDTIYDNEMLKTSFNSRKIMMLEFSQYLEAYLWPNYVPEKASKAWNMSIVVMINEKFRERNLDSWNCFTKKSEHFPHFFKSILQLSLQEEGLASSEHCALLTFLVNAFGSVETPIVHKETRKLVSIEIWAGLLDSQREDLFKKQKKLKKIWENVRQKMTAAAADNNEFERTYLWNLIEKFKRVLNSLEPNEAQESEEGEVRDPIDSIKYCERFIELLIDLESILQTRRFFNSVLHSSHILTHCLLSSLISTDAGSLFFQLVQLLKFYARFEIDDLSGRQLTHKEVSEQHYQSVTRLQKAAFRLFNETMKEFYVLNVSGVDTRRALQKQFGDMNHAEVYRFAEYLHLVPAFGGTFREIWSFFFGLFLRKIWTKIGR</sequence>
<reference evidence="2" key="3">
    <citation type="submission" date="2021-01" db="EMBL/GenBank/DDBJ databases">
        <authorList>
            <consortium name="WormBase Consortium"/>
            <person name="WormBase"/>
        </authorList>
    </citation>
    <scope>NUCLEOTIDE SEQUENCE</scope>
    <source>
        <strain evidence="2">Bristol N2</strain>
    </source>
</reference>
<accession>A0A0K3AW63</accession>
<dbReference type="PeptideAtlas" id="A0A0K3AW63"/>
<dbReference type="Bgee" id="WBGene00001258">
    <property type="expression patterns" value="Expressed in embryo and 4 other cell types or tissues"/>
</dbReference>
<dbReference type="ExpressionAtlas" id="A0A0K3AW63">
    <property type="expression patterns" value="baseline and differential"/>
</dbReference>
<keyword evidence="3" id="KW-1267">Proteomics identification</keyword>
<organism evidence="2">
    <name type="scientific">Caenorhabditis elegans</name>
    <dbReference type="NCBI Taxonomy" id="6239"/>
    <lineage>
        <taxon>Eukaryota</taxon>
        <taxon>Metazoa</taxon>
        <taxon>Ecdysozoa</taxon>
        <taxon>Nematoda</taxon>
        <taxon>Chromadorea</taxon>
        <taxon>Rhabditida</taxon>
        <taxon>Rhabditina</taxon>
        <taxon>Rhabditomorpha</taxon>
        <taxon>Rhabditoidea</taxon>
        <taxon>Rhabditidae</taxon>
        <taxon>Peloderinae</taxon>
        <taxon>Caenorhabditis</taxon>
    </lineage>
</organism>
<dbReference type="SMR" id="A0A0K3AW63"/>
<evidence type="ECO:0000313" key="2">
    <source>
        <dbReference type="EMBL" id="CTQ86992.1"/>
    </source>
</evidence>
<proteinExistence type="evidence at protein level"/>
<evidence type="ECO:0000259" key="1">
    <source>
        <dbReference type="Pfam" id="PF16399"/>
    </source>
</evidence>
<reference evidence="2" key="2">
    <citation type="submission" date="2003-03" db="EMBL/GenBank/DDBJ databases">
        <authorList>
            <person name="Sulson J.E."/>
            <person name="Waterston R."/>
        </authorList>
    </citation>
    <scope>NUCLEOTIDE SEQUENCE</scope>
    <source>
        <strain evidence="2">Bristol N2</strain>
    </source>
</reference>
<reference evidence="2" key="1">
    <citation type="journal article" date="1998" name="Science, e1252229">
        <title>Genome sequence of the nematode C. elegans: a platform for investigating biology.</title>
        <authorList>
            <consortium name="The C. elegans sequencing consortium"/>
            <person name="Sulson J.E."/>
            <person name="Waterston R."/>
        </authorList>
    </citation>
    <scope>NUCLEOTIDE SEQUENCE</scope>
    <source>
        <strain evidence="2">Bristol N2</strain>
    </source>
</reference>
<dbReference type="EMBL" id="BX284605">
    <property type="protein sequence ID" value="CTQ86992.1"/>
    <property type="molecule type" value="Genomic_DNA"/>
</dbReference>